<keyword evidence="3" id="KW-1185">Reference proteome</keyword>
<dbReference type="Gene3D" id="3.40.190.10">
    <property type="entry name" value="Periplasmic binding protein-like II"/>
    <property type="match status" value="1"/>
</dbReference>
<dbReference type="AlphaFoldDB" id="A0A927H1G6"/>
<dbReference type="PANTHER" id="PTHR43649:SF12">
    <property type="entry name" value="DIACETYLCHITOBIOSE BINDING PROTEIN DASA"/>
    <property type="match status" value="1"/>
</dbReference>
<comment type="caution">
    <text evidence="2">The sequence shown here is derived from an EMBL/GenBank/DDBJ whole genome shotgun (WGS) entry which is preliminary data.</text>
</comment>
<dbReference type="SUPFAM" id="SSF53850">
    <property type="entry name" value="Periplasmic binding protein-like II"/>
    <property type="match status" value="1"/>
</dbReference>
<evidence type="ECO:0000313" key="3">
    <source>
        <dbReference type="Proteomes" id="UP000639396"/>
    </source>
</evidence>
<dbReference type="RefSeq" id="WP_190929792.1">
    <property type="nucleotide sequence ID" value="NZ_JACXJA010000027.1"/>
</dbReference>
<dbReference type="Pfam" id="PF01547">
    <property type="entry name" value="SBP_bac_1"/>
    <property type="match status" value="1"/>
</dbReference>
<reference evidence="2" key="1">
    <citation type="submission" date="2020-09" db="EMBL/GenBank/DDBJ databases">
        <title>A novel bacterium of genus Paenibacillus, isolated from South China Sea.</title>
        <authorList>
            <person name="Huang H."/>
            <person name="Mo K."/>
            <person name="Hu Y."/>
        </authorList>
    </citation>
    <scope>NUCLEOTIDE SEQUENCE</scope>
    <source>
        <strain evidence="2">IB182363</strain>
    </source>
</reference>
<protein>
    <submittedName>
        <fullName evidence="2">Extracellular solute-binding protein</fullName>
    </submittedName>
</protein>
<dbReference type="InterPro" id="IPR050490">
    <property type="entry name" value="Bact_solute-bd_prot1"/>
</dbReference>
<gene>
    <name evidence="2" type="ORF">IDH45_19475</name>
</gene>
<name>A0A927H1G6_9BACL</name>
<accession>A0A927H1G6</accession>
<dbReference type="PANTHER" id="PTHR43649">
    <property type="entry name" value="ARABINOSE-BINDING PROTEIN-RELATED"/>
    <property type="match status" value="1"/>
</dbReference>
<sequence>MARCRWTACLGIAAMLMLAACGGNGEGGGSDAASGGDSAPPKPAEPVTLQFFHTSTGVSVDKFMDDYGNAIKKKFPHVTPVFTPLGKGNTIPELIAAGNTIDILWASIGHLHGNLLEYNLQYDMSELIKKSNFDLNRFEPTSIEMMRQSAKGGIYGLPIGNSSAALFYNKDLFDKFGVPYPKDGMTWDETYELAKRMTRQDGGKLYRGMTFSFQHMALLNQFSLPHIDPASGKATFSSDSKWAVFTDNFLRFNRIPGNEVDAKQMLLAYQSSAFFDEKISAMHATLSGGNPWASDNMGMIDVVTLPTFKELPGVGPQGYPYYFNITSMSKHKEQAFEVIAYLASDEFQMERSKKGFLSALKNPAVHQAFGQDSPSLQGKGLNLKALIPEKLARPALKTKYQSIADQRLMAGWYEMVQGKKDVNTGLGQAAETTDKAIEAQKGK</sequence>
<dbReference type="InterPro" id="IPR006059">
    <property type="entry name" value="SBP"/>
</dbReference>
<feature type="signal peptide" evidence="1">
    <location>
        <begin position="1"/>
        <end position="19"/>
    </location>
</feature>
<evidence type="ECO:0000256" key="1">
    <source>
        <dbReference type="SAM" id="SignalP"/>
    </source>
</evidence>
<dbReference type="EMBL" id="JACXJA010000027">
    <property type="protein sequence ID" value="MBD2864167.1"/>
    <property type="molecule type" value="Genomic_DNA"/>
</dbReference>
<dbReference type="Proteomes" id="UP000639396">
    <property type="component" value="Unassembled WGS sequence"/>
</dbReference>
<feature type="chain" id="PRO_5039216357" evidence="1">
    <location>
        <begin position="20"/>
        <end position="443"/>
    </location>
</feature>
<dbReference type="PROSITE" id="PS51257">
    <property type="entry name" value="PROKAR_LIPOPROTEIN"/>
    <property type="match status" value="1"/>
</dbReference>
<proteinExistence type="predicted"/>
<evidence type="ECO:0000313" key="2">
    <source>
        <dbReference type="EMBL" id="MBD2864167.1"/>
    </source>
</evidence>
<keyword evidence="1" id="KW-0732">Signal</keyword>
<organism evidence="2 3">
    <name type="scientific">Paenibacillus oceani</name>
    <dbReference type="NCBI Taxonomy" id="2772510"/>
    <lineage>
        <taxon>Bacteria</taxon>
        <taxon>Bacillati</taxon>
        <taxon>Bacillota</taxon>
        <taxon>Bacilli</taxon>
        <taxon>Bacillales</taxon>
        <taxon>Paenibacillaceae</taxon>
        <taxon>Paenibacillus</taxon>
    </lineage>
</organism>